<reference evidence="2 3" key="1">
    <citation type="journal article" date="2024" name="Plant J.">
        <title>Genome sequences and population genomics reveal climatic adaptation and genomic divergence between two closely related sweetgum species.</title>
        <authorList>
            <person name="Xu W.Q."/>
            <person name="Ren C.Q."/>
            <person name="Zhang X.Y."/>
            <person name="Comes H.P."/>
            <person name="Liu X.H."/>
            <person name="Li Y.G."/>
            <person name="Kettle C.J."/>
            <person name="Jalonen R."/>
            <person name="Gaisberger H."/>
            <person name="Ma Y.Z."/>
            <person name="Qiu Y.X."/>
        </authorList>
    </citation>
    <scope>NUCLEOTIDE SEQUENCE [LARGE SCALE GENOMIC DNA]</scope>
    <source>
        <strain evidence="2">Hangzhou</strain>
    </source>
</reference>
<keyword evidence="3" id="KW-1185">Reference proteome</keyword>
<proteinExistence type="predicted"/>
<dbReference type="Proteomes" id="UP001415857">
    <property type="component" value="Unassembled WGS sequence"/>
</dbReference>
<dbReference type="InterPro" id="IPR002109">
    <property type="entry name" value="Glutaredoxin"/>
</dbReference>
<dbReference type="SUPFAM" id="SSF52833">
    <property type="entry name" value="Thioredoxin-like"/>
    <property type="match status" value="1"/>
</dbReference>
<dbReference type="EMBL" id="JBBPBK010000002">
    <property type="protein sequence ID" value="KAK9290117.1"/>
    <property type="molecule type" value="Genomic_DNA"/>
</dbReference>
<dbReference type="Pfam" id="PF00462">
    <property type="entry name" value="Glutaredoxin"/>
    <property type="match status" value="1"/>
</dbReference>
<evidence type="ECO:0000259" key="1">
    <source>
        <dbReference type="Pfam" id="PF00462"/>
    </source>
</evidence>
<sequence>MATTSTMWFSLTSTTYGVLNLDNEKTMKASVTETKTLKRSPPREEPEVINAWELMEGLSEEEVPISFQAKKSPKSNVFLRGFADIDVRSPLKFLNQMGSPRKVKRFGGKENKQRVNGLGGGRGRSDYSPKEVLKVCNSSENLKKASPSMRIPTKVIRVDTKSDSDSGFSSGRSSLSPLFDPELLASFEKELSEEEEQIKKMVSPAPKSRKSRKLEFESILESFERKCPPGGENAVVIYTTTLRGIRKTFEDCNSVRSIIESHLIQVFERDISMDSGFKEELRGLMGTKEVKVPLVFVKGRLIGGADEVVKMEEEGKLGILFDGIPRALAGCEGCAGVRFMMCMDCNGSCKVLDEDQKKTVRCGECNENGLIQCPICC</sequence>
<dbReference type="AlphaFoldDB" id="A0AAP0S959"/>
<name>A0AAP0S959_LIQFO</name>
<organism evidence="2 3">
    <name type="scientific">Liquidambar formosana</name>
    <name type="common">Formosan gum</name>
    <dbReference type="NCBI Taxonomy" id="63359"/>
    <lineage>
        <taxon>Eukaryota</taxon>
        <taxon>Viridiplantae</taxon>
        <taxon>Streptophyta</taxon>
        <taxon>Embryophyta</taxon>
        <taxon>Tracheophyta</taxon>
        <taxon>Spermatophyta</taxon>
        <taxon>Magnoliopsida</taxon>
        <taxon>eudicotyledons</taxon>
        <taxon>Gunneridae</taxon>
        <taxon>Pentapetalae</taxon>
        <taxon>Saxifragales</taxon>
        <taxon>Altingiaceae</taxon>
        <taxon>Liquidambar</taxon>
    </lineage>
</organism>
<evidence type="ECO:0000313" key="2">
    <source>
        <dbReference type="EMBL" id="KAK9290117.1"/>
    </source>
</evidence>
<gene>
    <name evidence="2" type="ORF">L1049_008281</name>
</gene>
<dbReference type="Pfam" id="PF23733">
    <property type="entry name" value="GRXCR1-2_C"/>
    <property type="match status" value="1"/>
</dbReference>
<feature type="domain" description="Glutaredoxin" evidence="1">
    <location>
        <begin position="235"/>
        <end position="302"/>
    </location>
</feature>
<dbReference type="PANTHER" id="PTHR45669">
    <property type="entry name" value="GLUTAREDOXIN DOMAIN-CONTAINING CYSTEINE-RICH PROTEIN CG12206-RELATED"/>
    <property type="match status" value="1"/>
</dbReference>
<dbReference type="CDD" id="cd03031">
    <property type="entry name" value="GRX_GRX_like"/>
    <property type="match status" value="1"/>
</dbReference>
<dbReference type="PANTHER" id="PTHR45669:SF12">
    <property type="entry name" value="EMB|CAB85507.1"/>
    <property type="match status" value="1"/>
</dbReference>
<comment type="caution">
    <text evidence="2">The sequence shown here is derived from an EMBL/GenBank/DDBJ whole genome shotgun (WGS) entry which is preliminary data.</text>
</comment>
<dbReference type="InterPro" id="IPR036249">
    <property type="entry name" value="Thioredoxin-like_sf"/>
</dbReference>
<evidence type="ECO:0000313" key="3">
    <source>
        <dbReference type="Proteomes" id="UP001415857"/>
    </source>
</evidence>
<dbReference type="PROSITE" id="PS51354">
    <property type="entry name" value="GLUTAREDOXIN_2"/>
    <property type="match status" value="1"/>
</dbReference>
<protein>
    <recommendedName>
        <fullName evidence="1">Glutaredoxin domain-containing protein</fullName>
    </recommendedName>
</protein>
<accession>A0AAP0S959</accession>
<dbReference type="Gene3D" id="3.40.30.10">
    <property type="entry name" value="Glutaredoxin"/>
    <property type="match status" value="1"/>
</dbReference>